<dbReference type="EMBL" id="CM056742">
    <property type="protein sequence ID" value="KAJ8677306.1"/>
    <property type="molecule type" value="Genomic_DNA"/>
</dbReference>
<reference evidence="1" key="1">
    <citation type="submission" date="2023-04" db="EMBL/GenBank/DDBJ databases">
        <title>A chromosome-level genome assembly of the parasitoid wasp Eretmocerus hayati.</title>
        <authorList>
            <person name="Zhong Y."/>
            <person name="Liu S."/>
            <person name="Liu Y."/>
        </authorList>
    </citation>
    <scope>NUCLEOTIDE SEQUENCE</scope>
    <source>
        <strain evidence="1">ZJU_SS_LIU_2023</strain>
    </source>
</reference>
<evidence type="ECO:0000313" key="1">
    <source>
        <dbReference type="EMBL" id="KAJ8677306.1"/>
    </source>
</evidence>
<protein>
    <submittedName>
        <fullName evidence="1">Uncharacterized protein</fullName>
    </submittedName>
</protein>
<gene>
    <name evidence="1" type="ORF">QAD02_013093</name>
</gene>
<dbReference type="Proteomes" id="UP001239111">
    <property type="component" value="Chromosome 2"/>
</dbReference>
<name>A0ACC2P3C4_9HYME</name>
<keyword evidence="2" id="KW-1185">Reference proteome</keyword>
<evidence type="ECO:0000313" key="2">
    <source>
        <dbReference type="Proteomes" id="UP001239111"/>
    </source>
</evidence>
<sequence>MLSAWGTTEEKKAVTEVNPRKLMQGIMQSCAEERESDYWEQYQRRKKIASLDAENIDVIMHASGTRNFNENSAATEVISSAEYPDISVKDRNIVQDNAAT</sequence>
<proteinExistence type="predicted"/>
<accession>A0ACC2P3C4</accession>
<organism evidence="1 2">
    <name type="scientific">Eretmocerus hayati</name>
    <dbReference type="NCBI Taxonomy" id="131215"/>
    <lineage>
        <taxon>Eukaryota</taxon>
        <taxon>Metazoa</taxon>
        <taxon>Ecdysozoa</taxon>
        <taxon>Arthropoda</taxon>
        <taxon>Hexapoda</taxon>
        <taxon>Insecta</taxon>
        <taxon>Pterygota</taxon>
        <taxon>Neoptera</taxon>
        <taxon>Endopterygota</taxon>
        <taxon>Hymenoptera</taxon>
        <taxon>Apocrita</taxon>
        <taxon>Proctotrupomorpha</taxon>
        <taxon>Chalcidoidea</taxon>
        <taxon>Aphelinidae</taxon>
        <taxon>Aphelininae</taxon>
        <taxon>Eretmocerus</taxon>
    </lineage>
</organism>
<comment type="caution">
    <text evidence="1">The sequence shown here is derived from an EMBL/GenBank/DDBJ whole genome shotgun (WGS) entry which is preliminary data.</text>
</comment>